<keyword evidence="2" id="KW-0067">ATP-binding</keyword>
<proteinExistence type="predicted"/>
<dbReference type="PANTHER" id="PTHR16305:SF35">
    <property type="entry name" value="TRANSCRIPTIONAL ACTIVATOR DOMAIN"/>
    <property type="match status" value="1"/>
</dbReference>
<evidence type="ECO:0000256" key="1">
    <source>
        <dbReference type="ARBA" id="ARBA00022741"/>
    </source>
</evidence>
<dbReference type="AlphaFoldDB" id="A0AAU1IA69"/>
<dbReference type="Gene3D" id="1.25.40.10">
    <property type="entry name" value="Tetratricopeptide repeat domain"/>
    <property type="match status" value="1"/>
</dbReference>
<dbReference type="InterPro" id="IPR041664">
    <property type="entry name" value="AAA_16"/>
</dbReference>
<evidence type="ECO:0000256" key="2">
    <source>
        <dbReference type="ARBA" id="ARBA00022840"/>
    </source>
</evidence>
<accession>A0AAU1IA69</accession>
<reference evidence="4" key="1">
    <citation type="submission" date="2022-10" db="EMBL/GenBank/DDBJ databases">
        <title>The complete genomes of actinobacterial strains from the NBC collection.</title>
        <authorList>
            <person name="Joergensen T.S."/>
            <person name="Alvarez Arevalo M."/>
            <person name="Sterndorff E.B."/>
            <person name="Faurdal D."/>
            <person name="Vuksanovic O."/>
            <person name="Mourched A.-S."/>
            <person name="Charusanti P."/>
            <person name="Shaw S."/>
            <person name="Blin K."/>
            <person name="Weber T."/>
        </authorList>
    </citation>
    <scope>NUCLEOTIDE SEQUENCE</scope>
    <source>
        <strain evidence="4">NBC 00180</strain>
    </source>
</reference>
<dbReference type="CDD" id="cd06170">
    <property type="entry name" value="LuxR_C_like"/>
    <property type="match status" value="1"/>
</dbReference>
<dbReference type="EMBL" id="CP108140">
    <property type="protein sequence ID" value="WTP91529.1"/>
    <property type="molecule type" value="Genomic_DNA"/>
</dbReference>
<dbReference type="InterPro" id="IPR036388">
    <property type="entry name" value="WH-like_DNA-bd_sf"/>
</dbReference>
<dbReference type="PROSITE" id="PS00622">
    <property type="entry name" value="HTH_LUXR_1"/>
    <property type="match status" value="1"/>
</dbReference>
<protein>
    <submittedName>
        <fullName evidence="4">LuxR C-terminal-related transcriptional regulator</fullName>
    </submittedName>
</protein>
<dbReference type="GO" id="GO:0005737">
    <property type="term" value="C:cytoplasm"/>
    <property type="evidence" value="ECO:0007669"/>
    <property type="project" value="TreeGrafter"/>
</dbReference>
<dbReference type="Gene3D" id="1.10.10.10">
    <property type="entry name" value="Winged helix-like DNA-binding domain superfamily/Winged helix DNA-binding domain"/>
    <property type="match status" value="1"/>
</dbReference>
<keyword evidence="1" id="KW-0547">Nucleotide-binding</keyword>
<dbReference type="SUPFAM" id="SSF52540">
    <property type="entry name" value="P-loop containing nucleoside triphosphate hydrolases"/>
    <property type="match status" value="1"/>
</dbReference>
<dbReference type="PANTHER" id="PTHR16305">
    <property type="entry name" value="TESTICULAR SOLUBLE ADENYLYL CYCLASE"/>
    <property type="match status" value="1"/>
</dbReference>
<dbReference type="SMART" id="SM00421">
    <property type="entry name" value="HTH_LUXR"/>
    <property type="match status" value="1"/>
</dbReference>
<dbReference type="Pfam" id="PF00196">
    <property type="entry name" value="GerE"/>
    <property type="match status" value="1"/>
</dbReference>
<dbReference type="GO" id="GO:0004016">
    <property type="term" value="F:adenylate cyclase activity"/>
    <property type="evidence" value="ECO:0007669"/>
    <property type="project" value="TreeGrafter"/>
</dbReference>
<dbReference type="InterPro" id="IPR011990">
    <property type="entry name" value="TPR-like_helical_dom_sf"/>
</dbReference>
<evidence type="ECO:0000259" key="3">
    <source>
        <dbReference type="PROSITE" id="PS50043"/>
    </source>
</evidence>
<dbReference type="GO" id="GO:0003677">
    <property type="term" value="F:DNA binding"/>
    <property type="evidence" value="ECO:0007669"/>
    <property type="project" value="InterPro"/>
</dbReference>
<sequence length="935" mass="99908">MQTGRFSGRETFLSAIDRCRAQVAAGDAWAVVIEGEAGIGKTALARQAVGRANGWWVCWAGCDPLEQDLPFGLIDQILRRLPSEIPGAGDLMRVLTPKASPLAVGGDLLMILAAAADRTPTAIVIDDVPWADDYSVNALGFVLRRLFNDRLLVIFTARSHDSSDQTASGADWRALPRAGARVLPVQLAGLTVDETTQMAADAGGEALGRVAVERLHQRTAGHPLHLRSVFNQIPVSEIADLTQPLPLPATLQALVRQTLAGLPQDARRLVEALAVLDGTTPLATAAHLAEISDPSVALASVLASGLAHWEPTQPTAPVRIHHSLQRDAVYEAMRPSRRQALHARAATLVGVEMAWAHRVAATARSDPDLVRELADEAQRQAAQGCFGRAATLQLWAMDMSPSREQHDLFLLAAAIGLINGRLYRRAQVLRGAICQCAPSPRRDAVLGFLAATAGEEPHEAERLLTRARDTATDPALRLLAGRWLGATLLLRADGPKAMATLHPVVNAISPGPARSLAVGLLAEATAYADGPLAALRGMAEAGLPDQATQVPQHDSSLLLYRGMIRAEAGHLAAATEDLTTLIARKRTDLEIPSPPGEHAILALTQYLTGRWADAAINAEQALLMAETQAVAWAFPIAHAAAGLPLAQQGKGDGAQQHLDACRRFPLFPERTSMYAMLLQAVLAQAAANHQAVLQALRAVDDPARVPLTTRTSLCVLWAPLLIEAATASPGLDHADLVRAERALADYDQITSGAPASACTSAWLRGRLATALGHSPDALTHYRAAVATPASDQDDIPLHRAFCHRDLAHHLQALGGRQRLAEATHHLQEALGVCTALGATPYALHITDDLARLHPHQARIPHAAFKVDAALTEREQTIAHLAARGLTNQEIARELFLSPKTVEYHLGHVFTKLRLTSRRQLRTSFAGAAGRSVTAQ</sequence>
<evidence type="ECO:0000313" key="4">
    <source>
        <dbReference type="EMBL" id="WTP91529.1"/>
    </source>
</evidence>
<gene>
    <name evidence="4" type="ORF">OG477_42510</name>
</gene>
<dbReference type="PROSITE" id="PS50043">
    <property type="entry name" value="HTH_LUXR_2"/>
    <property type="match status" value="1"/>
</dbReference>
<name>A0AAU1IA69_9ACTN</name>
<dbReference type="InterPro" id="IPR016032">
    <property type="entry name" value="Sig_transdc_resp-reg_C-effctor"/>
</dbReference>
<dbReference type="GO" id="GO:0006355">
    <property type="term" value="P:regulation of DNA-templated transcription"/>
    <property type="evidence" value="ECO:0007669"/>
    <property type="project" value="InterPro"/>
</dbReference>
<dbReference type="SUPFAM" id="SSF46894">
    <property type="entry name" value="C-terminal effector domain of the bipartite response regulators"/>
    <property type="match status" value="1"/>
</dbReference>
<feature type="domain" description="HTH luxR-type" evidence="3">
    <location>
        <begin position="863"/>
        <end position="928"/>
    </location>
</feature>
<dbReference type="Pfam" id="PF13191">
    <property type="entry name" value="AAA_16"/>
    <property type="match status" value="1"/>
</dbReference>
<dbReference type="SUPFAM" id="SSF48452">
    <property type="entry name" value="TPR-like"/>
    <property type="match status" value="1"/>
</dbReference>
<organism evidence="4">
    <name type="scientific">Streptomyces sp. NBC_00180</name>
    <dbReference type="NCBI Taxonomy" id="2903632"/>
    <lineage>
        <taxon>Bacteria</taxon>
        <taxon>Bacillati</taxon>
        <taxon>Actinomycetota</taxon>
        <taxon>Actinomycetes</taxon>
        <taxon>Kitasatosporales</taxon>
        <taxon>Streptomycetaceae</taxon>
        <taxon>Streptomyces</taxon>
    </lineage>
</organism>
<dbReference type="PRINTS" id="PR00038">
    <property type="entry name" value="HTHLUXR"/>
</dbReference>
<dbReference type="Gene3D" id="3.40.50.300">
    <property type="entry name" value="P-loop containing nucleotide triphosphate hydrolases"/>
    <property type="match status" value="1"/>
</dbReference>
<dbReference type="GO" id="GO:0005524">
    <property type="term" value="F:ATP binding"/>
    <property type="evidence" value="ECO:0007669"/>
    <property type="project" value="UniProtKB-KW"/>
</dbReference>
<dbReference type="InterPro" id="IPR000792">
    <property type="entry name" value="Tscrpt_reg_LuxR_C"/>
</dbReference>
<dbReference type="InterPro" id="IPR027417">
    <property type="entry name" value="P-loop_NTPase"/>
</dbReference>